<protein>
    <submittedName>
        <fullName evidence="2">Unnamed protein product</fullName>
    </submittedName>
</protein>
<feature type="region of interest" description="Disordered" evidence="1">
    <location>
        <begin position="268"/>
        <end position="318"/>
    </location>
</feature>
<dbReference type="Proteomes" id="UP001165083">
    <property type="component" value="Unassembled WGS sequence"/>
</dbReference>
<evidence type="ECO:0000313" key="2">
    <source>
        <dbReference type="EMBL" id="GMF22374.1"/>
    </source>
</evidence>
<proteinExistence type="predicted"/>
<name>A0A9W6WY86_9STRA</name>
<keyword evidence="3" id="KW-1185">Reference proteome</keyword>
<dbReference type="OrthoDB" id="100135at2759"/>
<comment type="caution">
    <text evidence="2">The sequence shown here is derived from an EMBL/GenBank/DDBJ whole genome shotgun (WGS) entry which is preliminary data.</text>
</comment>
<dbReference type="EMBL" id="BSXW01000438">
    <property type="protein sequence ID" value="GMF22374.1"/>
    <property type="molecule type" value="Genomic_DNA"/>
</dbReference>
<organism evidence="2 3">
    <name type="scientific">Phytophthora lilii</name>
    <dbReference type="NCBI Taxonomy" id="2077276"/>
    <lineage>
        <taxon>Eukaryota</taxon>
        <taxon>Sar</taxon>
        <taxon>Stramenopiles</taxon>
        <taxon>Oomycota</taxon>
        <taxon>Peronosporomycetes</taxon>
        <taxon>Peronosporales</taxon>
        <taxon>Peronosporaceae</taxon>
        <taxon>Phytophthora</taxon>
    </lineage>
</organism>
<gene>
    <name evidence="2" type="ORF">Plil01_000890900</name>
</gene>
<dbReference type="AlphaFoldDB" id="A0A9W6WY86"/>
<reference evidence="2" key="1">
    <citation type="submission" date="2023-04" db="EMBL/GenBank/DDBJ databases">
        <title>Phytophthora lilii NBRC 32176.</title>
        <authorList>
            <person name="Ichikawa N."/>
            <person name="Sato H."/>
            <person name="Tonouchi N."/>
        </authorList>
    </citation>
    <scope>NUCLEOTIDE SEQUENCE</scope>
    <source>
        <strain evidence="2">NBRC 32176</strain>
    </source>
</reference>
<accession>A0A9W6WY86</accession>
<sequence length="329" mass="37808">MSKVKKTKTLSLDEIKNIIARDIKLGSEHDNLSDTTVNLYTRQLIKLYKAGVAKEQWSPNEFIANIQYPNKYDDVTFQKTFKFEQLAKAKRTDYLKLVCDYITLWLNVHYPLRLVWPSVMLTPEEGANYLQGNILHLNDFKNVRLMGPQTIQLDSTTMSLIKSYLEFLTNTLGEQPRKLLWRIFNRQPGEYDYTNLSNSFSQVISKLFMKYNGMPMSMNMFRHIAESHLIQSPTYAKLTNREKNDLHAKLLHSTMAANASYNKIANRASAPEPDTSFEPDAAFKPEPAPAAKPAAKTSSRPRDRRGRIFHGDFTPSGSDKTLEIEIFEI</sequence>
<feature type="compositionally biased region" description="Low complexity" evidence="1">
    <location>
        <begin position="278"/>
        <end position="296"/>
    </location>
</feature>
<evidence type="ECO:0000313" key="3">
    <source>
        <dbReference type="Proteomes" id="UP001165083"/>
    </source>
</evidence>
<evidence type="ECO:0000256" key="1">
    <source>
        <dbReference type="SAM" id="MobiDB-lite"/>
    </source>
</evidence>